<dbReference type="PANTHER" id="PTHR43133">
    <property type="entry name" value="RNA POLYMERASE ECF-TYPE SIGMA FACTO"/>
    <property type="match status" value="1"/>
</dbReference>
<dbReference type="Pfam" id="PF04542">
    <property type="entry name" value="Sigma70_r2"/>
    <property type="match status" value="1"/>
</dbReference>
<proteinExistence type="inferred from homology"/>
<dbReference type="Proteomes" id="UP000007939">
    <property type="component" value="Chromosome"/>
</dbReference>
<dbReference type="RefSeq" id="WP_013739005.1">
    <property type="nucleotide sequence ID" value="NC_015436.1"/>
</dbReference>
<dbReference type="Pfam" id="PF08281">
    <property type="entry name" value="Sigma70_r4_2"/>
    <property type="match status" value="1"/>
</dbReference>
<dbReference type="EMBL" id="CP002659">
    <property type="protein sequence ID" value="AEC01609.1"/>
    <property type="molecule type" value="Genomic_DNA"/>
</dbReference>
<dbReference type="InterPro" id="IPR013324">
    <property type="entry name" value="RNA_pol_sigma_r3/r4-like"/>
</dbReference>
<evidence type="ECO:0000256" key="3">
    <source>
        <dbReference type="ARBA" id="ARBA00023082"/>
    </source>
</evidence>
<dbReference type="InterPro" id="IPR013325">
    <property type="entry name" value="RNA_pol_sigma_r2"/>
</dbReference>
<evidence type="ECO:0000313" key="8">
    <source>
        <dbReference type="EMBL" id="AEC01609.1"/>
    </source>
</evidence>
<dbReference type="InterPro" id="IPR036388">
    <property type="entry name" value="WH-like_DNA-bd_sf"/>
</dbReference>
<dbReference type="Gene3D" id="1.10.10.10">
    <property type="entry name" value="Winged helix-like DNA-binding domain superfamily/Winged helix DNA-binding domain"/>
    <property type="match status" value="1"/>
</dbReference>
<dbReference type="GO" id="GO:0006352">
    <property type="term" value="P:DNA-templated transcription initiation"/>
    <property type="evidence" value="ECO:0007669"/>
    <property type="project" value="InterPro"/>
</dbReference>
<evidence type="ECO:0000259" key="6">
    <source>
        <dbReference type="Pfam" id="PF04542"/>
    </source>
</evidence>
<keyword evidence="5" id="KW-0804">Transcription</keyword>
<reference evidence="9" key="1">
    <citation type="submission" date="2011-04" db="EMBL/GenBank/DDBJ databases">
        <title>The complete genome of Spirochaeta coccoides DSM 17374.</title>
        <authorList>
            <person name="Lucas S."/>
            <person name="Copeland A."/>
            <person name="Lapidus A."/>
            <person name="Bruce D."/>
            <person name="Goodwin L."/>
            <person name="Pitluck S."/>
            <person name="Peters L."/>
            <person name="Kyrpides N."/>
            <person name="Mavromatis K."/>
            <person name="Pagani I."/>
            <person name="Ivanova N."/>
            <person name="Ovchinnikova G."/>
            <person name="Lu M."/>
            <person name="Detter J.C."/>
            <person name="Tapia R."/>
            <person name="Han C."/>
            <person name="Land M."/>
            <person name="Hauser L."/>
            <person name="Markowitz V."/>
            <person name="Cheng J.-F."/>
            <person name="Hugenholtz P."/>
            <person name="Woyke T."/>
            <person name="Wu D."/>
            <person name="Spring S."/>
            <person name="Schroeder M."/>
            <person name="Brambilla E."/>
            <person name="Klenk H.-P."/>
            <person name="Eisen J.A."/>
        </authorList>
    </citation>
    <scope>NUCLEOTIDE SEQUENCE [LARGE SCALE GENOMIC DNA]</scope>
    <source>
        <strain evidence="9">ATCC BAA-1237 / DSM 17374 / SPN1</strain>
    </source>
</reference>
<dbReference type="SUPFAM" id="SSF88659">
    <property type="entry name" value="Sigma3 and sigma4 domains of RNA polymerase sigma factors"/>
    <property type="match status" value="1"/>
</dbReference>
<keyword evidence="4" id="KW-0238">DNA-binding</keyword>
<feature type="domain" description="RNA polymerase sigma-70 region 2" evidence="6">
    <location>
        <begin position="15"/>
        <end position="81"/>
    </location>
</feature>
<dbReference type="AlphaFoldDB" id="F4GHS1"/>
<dbReference type="InterPro" id="IPR014284">
    <property type="entry name" value="RNA_pol_sigma-70_dom"/>
</dbReference>
<dbReference type="SUPFAM" id="SSF88946">
    <property type="entry name" value="Sigma2 domain of RNA polymerase sigma factors"/>
    <property type="match status" value="1"/>
</dbReference>
<evidence type="ECO:0000256" key="4">
    <source>
        <dbReference type="ARBA" id="ARBA00023125"/>
    </source>
</evidence>
<gene>
    <name evidence="8" type="ordered locus">Spico_0380</name>
</gene>
<dbReference type="GO" id="GO:0016987">
    <property type="term" value="F:sigma factor activity"/>
    <property type="evidence" value="ECO:0007669"/>
    <property type="project" value="UniProtKB-KW"/>
</dbReference>
<dbReference type="KEGG" id="scc:Spico_0380"/>
<dbReference type="PANTHER" id="PTHR43133:SF8">
    <property type="entry name" value="RNA POLYMERASE SIGMA FACTOR HI_1459-RELATED"/>
    <property type="match status" value="1"/>
</dbReference>
<comment type="similarity">
    <text evidence="1">Belongs to the sigma-70 factor family. ECF subfamily.</text>
</comment>
<protein>
    <submittedName>
        <fullName evidence="8">RNA polymerase, sigma-24 subunit, ECF subfamily</fullName>
    </submittedName>
</protein>
<dbReference type="GO" id="GO:0003677">
    <property type="term" value="F:DNA binding"/>
    <property type="evidence" value="ECO:0007669"/>
    <property type="project" value="UniProtKB-KW"/>
</dbReference>
<keyword evidence="2" id="KW-0805">Transcription regulation</keyword>
<keyword evidence="3" id="KW-0731">Sigma factor</keyword>
<dbReference type="NCBIfam" id="TIGR02937">
    <property type="entry name" value="sigma70-ECF"/>
    <property type="match status" value="1"/>
</dbReference>
<dbReference type="InterPro" id="IPR007627">
    <property type="entry name" value="RNA_pol_sigma70_r2"/>
</dbReference>
<dbReference type="eggNOG" id="COG1595">
    <property type="taxonomic scope" value="Bacteria"/>
</dbReference>
<reference evidence="8 9" key="2">
    <citation type="journal article" date="2012" name="Stand. Genomic Sci.">
        <title>Complete genome sequence of the termite hindgut bacterium Spirochaeta coccoides type strain (SPN1(T)), reclassification in the genus Sphaerochaeta as Sphaerochaeta coccoides comb. nov. and emendations of the family Spirochaetaceae and the genus Sphaerochaeta.</title>
        <authorList>
            <person name="Abt B."/>
            <person name="Han C."/>
            <person name="Scheuner C."/>
            <person name="Lu M."/>
            <person name="Lapidus A."/>
            <person name="Nolan M."/>
            <person name="Lucas S."/>
            <person name="Hammon N."/>
            <person name="Deshpande S."/>
            <person name="Cheng J.F."/>
            <person name="Tapia R."/>
            <person name="Goodwin L.A."/>
            <person name="Pitluck S."/>
            <person name="Liolios K."/>
            <person name="Pagani I."/>
            <person name="Ivanova N."/>
            <person name="Mavromatis K."/>
            <person name="Mikhailova N."/>
            <person name="Huntemann M."/>
            <person name="Pati A."/>
            <person name="Chen A."/>
            <person name="Palaniappan K."/>
            <person name="Land M."/>
            <person name="Hauser L."/>
            <person name="Brambilla E.M."/>
            <person name="Rohde M."/>
            <person name="Spring S."/>
            <person name="Gronow S."/>
            <person name="Goker M."/>
            <person name="Woyke T."/>
            <person name="Bristow J."/>
            <person name="Eisen J.A."/>
            <person name="Markowitz V."/>
            <person name="Hugenholtz P."/>
            <person name="Kyrpides N.C."/>
            <person name="Klenk H.P."/>
            <person name="Detter J.C."/>
        </authorList>
    </citation>
    <scope>NUCLEOTIDE SEQUENCE [LARGE SCALE GENOMIC DNA]</scope>
    <source>
        <strain evidence="9">ATCC BAA-1237 / DSM 17374 / SPN1</strain>
    </source>
</reference>
<dbReference type="HOGENOM" id="CLU_047691_4_4_12"/>
<evidence type="ECO:0000313" key="9">
    <source>
        <dbReference type="Proteomes" id="UP000007939"/>
    </source>
</evidence>
<evidence type="ECO:0000256" key="2">
    <source>
        <dbReference type="ARBA" id="ARBA00023015"/>
    </source>
</evidence>
<dbReference type="CDD" id="cd06171">
    <property type="entry name" value="Sigma70_r4"/>
    <property type="match status" value="1"/>
</dbReference>
<keyword evidence="9" id="KW-1185">Reference proteome</keyword>
<evidence type="ECO:0000259" key="7">
    <source>
        <dbReference type="Pfam" id="PF08281"/>
    </source>
</evidence>
<dbReference type="InterPro" id="IPR013249">
    <property type="entry name" value="RNA_pol_sigma70_r4_t2"/>
</dbReference>
<dbReference type="Gene3D" id="1.10.1740.10">
    <property type="match status" value="1"/>
</dbReference>
<dbReference type="STRING" id="760011.Spico_0380"/>
<evidence type="ECO:0000256" key="1">
    <source>
        <dbReference type="ARBA" id="ARBA00010641"/>
    </source>
</evidence>
<name>F4GHS1_PARC1</name>
<dbReference type="InterPro" id="IPR039425">
    <property type="entry name" value="RNA_pol_sigma-70-like"/>
</dbReference>
<sequence length="175" mass="20297">MEIKSSNEASFRLVYEQVFPVIMRVAYHISYNMDVAEDIAQETFIRFFDKNMDFATMDDARYWLIRVAKNLAINHVKRRSRERGALEQLKTIPVAPSIDGGDVMMADETKALVREAIANLPEKFRTVMVLKEYSGLDYRQIASVLQISESNVKVRVHRARKMMESLLDREDVHVP</sequence>
<accession>F4GHS1</accession>
<dbReference type="OrthoDB" id="340239at2"/>
<evidence type="ECO:0000256" key="5">
    <source>
        <dbReference type="ARBA" id="ARBA00023163"/>
    </source>
</evidence>
<organism evidence="8 9">
    <name type="scientific">Parasphaerochaeta coccoides (strain ATCC BAA-1237 / DSM 17374 / SPN1)</name>
    <name type="common">Sphaerochaeta coccoides</name>
    <dbReference type="NCBI Taxonomy" id="760011"/>
    <lineage>
        <taxon>Bacteria</taxon>
        <taxon>Pseudomonadati</taxon>
        <taxon>Spirochaetota</taxon>
        <taxon>Spirochaetia</taxon>
        <taxon>Spirochaetales</taxon>
        <taxon>Sphaerochaetaceae</taxon>
        <taxon>Parasphaerochaeta</taxon>
    </lineage>
</organism>
<feature type="domain" description="RNA polymerase sigma factor 70 region 4 type 2" evidence="7">
    <location>
        <begin position="112"/>
        <end position="163"/>
    </location>
</feature>